<dbReference type="EMBL" id="BMGG01000004">
    <property type="protein sequence ID" value="GGC65328.1"/>
    <property type="molecule type" value="Genomic_DNA"/>
</dbReference>
<evidence type="ECO:0000256" key="3">
    <source>
        <dbReference type="ARBA" id="ARBA00022729"/>
    </source>
</evidence>
<evidence type="ECO:0000313" key="6">
    <source>
        <dbReference type="EMBL" id="GGC65328.1"/>
    </source>
</evidence>
<dbReference type="Pfam" id="PF13458">
    <property type="entry name" value="Peripla_BP_6"/>
    <property type="match status" value="1"/>
</dbReference>
<dbReference type="AlphaFoldDB" id="A0A916XD76"/>
<evidence type="ECO:0000313" key="7">
    <source>
        <dbReference type="Proteomes" id="UP000637002"/>
    </source>
</evidence>
<dbReference type="RefSeq" id="WP_188609483.1">
    <property type="nucleotide sequence ID" value="NZ_BMGG01000004.1"/>
</dbReference>
<comment type="caution">
    <text evidence="6">The sequence shown here is derived from an EMBL/GenBank/DDBJ whole genome shotgun (WGS) entry which is preliminary data.</text>
</comment>
<name>A0A916XD76_9HYPH</name>
<evidence type="ECO:0000256" key="2">
    <source>
        <dbReference type="ARBA" id="ARBA00022448"/>
    </source>
</evidence>
<gene>
    <name evidence="6" type="primary">braC</name>
    <name evidence="6" type="ORF">GCM10010994_24900</name>
</gene>
<dbReference type="InterPro" id="IPR028081">
    <property type="entry name" value="Leu-bd"/>
</dbReference>
<dbReference type="PROSITE" id="PS51318">
    <property type="entry name" value="TAT"/>
    <property type="match status" value="1"/>
</dbReference>
<evidence type="ECO:0000256" key="1">
    <source>
        <dbReference type="ARBA" id="ARBA00010062"/>
    </source>
</evidence>
<dbReference type="Gene3D" id="3.40.50.2300">
    <property type="match status" value="2"/>
</dbReference>
<evidence type="ECO:0000259" key="5">
    <source>
        <dbReference type="Pfam" id="PF13458"/>
    </source>
</evidence>
<dbReference type="InterPro" id="IPR000709">
    <property type="entry name" value="Leu_Ile_Val-bd"/>
</dbReference>
<keyword evidence="2" id="KW-0813">Transport</keyword>
<feature type="domain" description="Leucine-binding protein" evidence="5">
    <location>
        <begin position="46"/>
        <end position="386"/>
    </location>
</feature>
<keyword evidence="4" id="KW-0029">Amino-acid transport</keyword>
<dbReference type="Proteomes" id="UP000637002">
    <property type="component" value="Unassembled WGS sequence"/>
</dbReference>
<dbReference type="GO" id="GO:0006865">
    <property type="term" value="P:amino acid transport"/>
    <property type="evidence" value="ECO:0007669"/>
    <property type="project" value="UniProtKB-KW"/>
</dbReference>
<reference evidence="6" key="1">
    <citation type="journal article" date="2014" name="Int. J. Syst. Evol. Microbiol.">
        <title>Complete genome sequence of Corynebacterium casei LMG S-19264T (=DSM 44701T), isolated from a smear-ripened cheese.</title>
        <authorList>
            <consortium name="US DOE Joint Genome Institute (JGI-PGF)"/>
            <person name="Walter F."/>
            <person name="Albersmeier A."/>
            <person name="Kalinowski J."/>
            <person name="Ruckert C."/>
        </authorList>
    </citation>
    <scope>NUCLEOTIDE SEQUENCE</scope>
    <source>
        <strain evidence="6">CGMCC 1.12919</strain>
    </source>
</reference>
<dbReference type="InterPro" id="IPR006311">
    <property type="entry name" value="TAT_signal"/>
</dbReference>
<dbReference type="PANTHER" id="PTHR30483">
    <property type="entry name" value="LEUCINE-SPECIFIC-BINDING PROTEIN"/>
    <property type="match status" value="1"/>
</dbReference>
<proteinExistence type="inferred from homology"/>
<dbReference type="PRINTS" id="PR00337">
    <property type="entry name" value="LEUILEVALBP"/>
</dbReference>
<dbReference type="PANTHER" id="PTHR30483:SF6">
    <property type="entry name" value="PERIPLASMIC BINDING PROTEIN OF ABC TRANSPORTER FOR NATURAL AMINO ACIDS"/>
    <property type="match status" value="1"/>
</dbReference>
<keyword evidence="3" id="KW-0732">Signal</keyword>
<organism evidence="6 7">
    <name type="scientific">Chelatococcus reniformis</name>
    <dbReference type="NCBI Taxonomy" id="1494448"/>
    <lineage>
        <taxon>Bacteria</taxon>
        <taxon>Pseudomonadati</taxon>
        <taxon>Pseudomonadota</taxon>
        <taxon>Alphaproteobacteria</taxon>
        <taxon>Hyphomicrobiales</taxon>
        <taxon>Chelatococcaceae</taxon>
        <taxon>Chelatococcus</taxon>
    </lineage>
</organism>
<sequence>MDRQDQGGRPPRRRLLHRRAVLKLGAGAAALAAGGVRGAVAQAADEIRIGWLKPLTGPLASSFNPLYISPQLALDEINAAGGILGKRLVKVEVDDQASPAQQPIAMRRLIETGVRYVVGPVGSSQALASLEVSTPQKILQATYATASEVGDGKRYPFHYQFNFTSDAQVTRHVEYLAKVGAKKIGILVEDSAAGASTRDAILKQAPAKGLQIVSDQTFPIKSTDMTPFLRKLRSDGAEALDTHISNNVDVTQFLVGLSRIGWKPVVVGHTGLLFAGTPGAVPESARYPDIYAATFSALTYTDAEPPSERIRAYAKKILASDVPDSLIGPAATTPFYDFLFALKYAAEKARSADPEAIKTVLDGSTSVAGLFGNMSFTADKHTAYGPDVVAMAIANSTDDPLAKEYRGLLRRRAPGVA</sequence>
<protein>
    <submittedName>
        <fullName evidence="6">Branched chain amino acid ABC transporter substrate-binding protein</fullName>
    </submittedName>
</protein>
<accession>A0A916XD76</accession>
<dbReference type="InterPro" id="IPR051010">
    <property type="entry name" value="BCAA_transport"/>
</dbReference>
<reference evidence="6" key="2">
    <citation type="submission" date="2020-09" db="EMBL/GenBank/DDBJ databases">
        <authorList>
            <person name="Sun Q."/>
            <person name="Zhou Y."/>
        </authorList>
    </citation>
    <scope>NUCLEOTIDE SEQUENCE</scope>
    <source>
        <strain evidence="6">CGMCC 1.12919</strain>
    </source>
</reference>
<dbReference type="InterPro" id="IPR028082">
    <property type="entry name" value="Peripla_BP_I"/>
</dbReference>
<evidence type="ECO:0000256" key="4">
    <source>
        <dbReference type="ARBA" id="ARBA00022970"/>
    </source>
</evidence>
<dbReference type="SUPFAM" id="SSF53822">
    <property type="entry name" value="Periplasmic binding protein-like I"/>
    <property type="match status" value="1"/>
</dbReference>
<comment type="similarity">
    <text evidence="1">Belongs to the leucine-binding protein family.</text>
</comment>
<keyword evidence="7" id="KW-1185">Reference proteome</keyword>